<dbReference type="OrthoDB" id="9814594at2"/>
<protein>
    <submittedName>
        <fullName evidence="3">Heme iron utilization protein</fullName>
    </submittedName>
</protein>
<dbReference type="Pfam" id="PF13883">
    <property type="entry name" value="CREG_beta-barrel"/>
    <property type="match status" value="1"/>
</dbReference>
<dbReference type="Gene3D" id="3.20.180.10">
    <property type="entry name" value="PNP-oxidase-like"/>
    <property type="match status" value="1"/>
</dbReference>
<dbReference type="InterPro" id="IPR037119">
    <property type="entry name" value="Haem_oxidase_HugZ-like_sf"/>
</dbReference>
<dbReference type="SUPFAM" id="SSF50475">
    <property type="entry name" value="FMN-binding split barrel"/>
    <property type="match status" value="1"/>
</dbReference>
<dbReference type="PANTHER" id="PTHR13343">
    <property type="entry name" value="CREG1 PROTEIN"/>
    <property type="match status" value="1"/>
</dbReference>
<dbReference type="Proteomes" id="UP000434582">
    <property type="component" value="Unassembled WGS sequence"/>
</dbReference>
<evidence type="ECO:0000313" key="4">
    <source>
        <dbReference type="Proteomes" id="UP000434582"/>
    </source>
</evidence>
<keyword evidence="4" id="KW-1185">Reference proteome</keyword>
<feature type="region of interest" description="Disordered" evidence="1">
    <location>
        <begin position="9"/>
        <end position="35"/>
    </location>
</feature>
<feature type="domain" description="CREG-like beta-barrel" evidence="2">
    <location>
        <begin position="77"/>
        <end position="230"/>
    </location>
</feature>
<accession>A0A7X2D6L2</accession>
<dbReference type="InterPro" id="IPR012349">
    <property type="entry name" value="Split_barrel_FMN-bd"/>
</dbReference>
<reference evidence="3 4" key="1">
    <citation type="submission" date="2019-10" db="EMBL/GenBank/DDBJ databases">
        <title>Draft whole-genome sequence of the purple nonsulfur photosynthetic bacterium Roseospira navarrensis DSM 15114.</title>
        <authorList>
            <person name="Kyndt J.A."/>
            <person name="Meyer T.E."/>
        </authorList>
    </citation>
    <scope>NUCLEOTIDE SEQUENCE [LARGE SCALE GENOMIC DNA]</scope>
    <source>
        <strain evidence="3 4">DSM 15114</strain>
    </source>
</reference>
<dbReference type="PANTHER" id="PTHR13343:SF17">
    <property type="entry name" value="CELLULAR REPRESSOR OF E1A-STIMULATED GENES, ISOFORM A"/>
    <property type="match status" value="1"/>
</dbReference>
<gene>
    <name evidence="3" type="ORF">GHC57_17755</name>
</gene>
<name>A0A7X2D6L2_9PROT</name>
<dbReference type="GO" id="GO:0005737">
    <property type="term" value="C:cytoplasm"/>
    <property type="evidence" value="ECO:0007669"/>
    <property type="project" value="UniProtKB-ARBA"/>
</dbReference>
<dbReference type="InterPro" id="IPR055343">
    <property type="entry name" value="CREG_beta-barrel"/>
</dbReference>
<sequence>MAGSLHLFRGRNCVTPGAPQDAARETPCASPGDPPRVRHQRFMLRLLKHPGPPADKRADCPAMSEIRASRPLSVRSQAARKLVRRAVRAALCTALPGLGPGSRAVADPDADPLAGAPFGSLVTLATDQTGAPVLLLSRLAEHTRNLTADPRAALLVIDSDTVHANPQEDARVTLLGRIAPDPDPALRRRFLARHPYAEMYAGFADFAMHRMTVTRAHVVGGFGVAGWIEDPETLLVPSDIATALDAAEEAACAHLTRTRAGDLTRIAGPGAWRVVALDADGLDVVPDGPPDSGPALRLAFAQPVASVEDADAALIALVAEDP</sequence>
<dbReference type="AlphaFoldDB" id="A0A7X2D6L2"/>
<dbReference type="EMBL" id="WIVE01000092">
    <property type="protein sequence ID" value="MQX38365.1"/>
    <property type="molecule type" value="Genomic_DNA"/>
</dbReference>
<evidence type="ECO:0000259" key="2">
    <source>
        <dbReference type="Pfam" id="PF13883"/>
    </source>
</evidence>
<evidence type="ECO:0000256" key="1">
    <source>
        <dbReference type="SAM" id="MobiDB-lite"/>
    </source>
</evidence>
<organism evidence="3 4">
    <name type="scientific">Roseospira navarrensis</name>
    <dbReference type="NCBI Taxonomy" id="140058"/>
    <lineage>
        <taxon>Bacteria</taxon>
        <taxon>Pseudomonadati</taxon>
        <taxon>Pseudomonadota</taxon>
        <taxon>Alphaproteobacteria</taxon>
        <taxon>Rhodospirillales</taxon>
        <taxon>Rhodospirillaceae</taxon>
        <taxon>Roseospira</taxon>
    </lineage>
</organism>
<dbReference type="Gene3D" id="2.30.110.10">
    <property type="entry name" value="Electron Transport, Fmn-binding Protein, Chain A"/>
    <property type="match status" value="1"/>
</dbReference>
<proteinExistence type="predicted"/>
<evidence type="ECO:0000313" key="3">
    <source>
        <dbReference type="EMBL" id="MQX38365.1"/>
    </source>
</evidence>
<comment type="caution">
    <text evidence="3">The sequence shown here is derived from an EMBL/GenBank/DDBJ whole genome shotgun (WGS) entry which is preliminary data.</text>
</comment>